<dbReference type="InterPro" id="IPR010905">
    <property type="entry name" value="Glyco_hydro_88"/>
</dbReference>
<reference evidence="5" key="2">
    <citation type="submission" date="2021-04" db="EMBL/GenBank/DDBJ databases">
        <authorList>
            <person name="Gilroy R."/>
        </authorList>
    </citation>
    <scope>NUCLEOTIDE SEQUENCE</scope>
    <source>
        <strain evidence="5">USAMLcec2-132</strain>
    </source>
</reference>
<dbReference type="AlphaFoldDB" id="A0A9D2SQ76"/>
<dbReference type="GO" id="GO:0052757">
    <property type="term" value="F:chondroitin hydrolase activity"/>
    <property type="evidence" value="ECO:0007669"/>
    <property type="project" value="TreeGrafter"/>
</dbReference>
<name>A0A9D2SQ76_9FIRM</name>
<dbReference type="SUPFAM" id="SSF48208">
    <property type="entry name" value="Six-hairpin glycosidases"/>
    <property type="match status" value="1"/>
</dbReference>
<feature type="active site" description="Nucleophile" evidence="3">
    <location>
        <position position="111"/>
    </location>
</feature>
<feature type="binding site" evidence="4">
    <location>
        <position position="244"/>
    </location>
    <ligand>
        <name>substrate</name>
    </ligand>
</feature>
<protein>
    <submittedName>
        <fullName evidence="5">Glycoside hydrolase family 88 protein</fullName>
    </submittedName>
</protein>
<comment type="caution">
    <text evidence="5">The sequence shown here is derived from an EMBL/GenBank/DDBJ whole genome shotgun (WGS) entry which is preliminary data.</text>
</comment>
<evidence type="ECO:0000256" key="2">
    <source>
        <dbReference type="ARBA" id="ARBA00038358"/>
    </source>
</evidence>
<keyword evidence="1 5" id="KW-0378">Hydrolase</keyword>
<proteinExistence type="inferred from homology"/>
<feature type="binding site" evidence="4">
    <location>
        <position position="248"/>
    </location>
    <ligand>
        <name>substrate</name>
    </ligand>
</feature>
<comment type="similarity">
    <text evidence="2">Belongs to the glycosyl hydrolase 88 family.</text>
</comment>
<evidence type="ECO:0000313" key="5">
    <source>
        <dbReference type="EMBL" id="HJC24178.1"/>
    </source>
</evidence>
<feature type="active site" description="Proton donor" evidence="3">
    <location>
        <position position="172"/>
    </location>
</feature>
<sequence>MSPANDPASRAQVWAREVTARIRSKMAWVSEKNRDKIPYTTDENGSYDDRSDPERSWRIDDGLNWWTNGFWGGMMWLLYQDTKQESYARIARISEERMDRCFSDFYGLHHDVGFMFVPTAVADYRLTGNPSSRKRALHAANLLAGRFNPAGRFIRAWNDLEDGDTRGWAIIDCMFNLSLLYWAWEETHDPRFRHIAMMHADTVMQHFIRPDGSVNHIVEFDPETGEMVKALGGQGYGEGSSWSRGQGWALYGFMISYIHTGKQEYLDTAKKVAHYCMACIPENGLIPVDFRQPAQPAYEDSCGACVIAGGLLELAAHVPAPEQSIYRNAALRILRAIDEKRADWTENCDAIVLNCSASYHADRHHFTMTYADYFFIEAIYKLTGTGRLLW</sequence>
<organism evidence="5 6">
    <name type="scientific">Candidatus Eisenbergiella merdavium</name>
    <dbReference type="NCBI Taxonomy" id="2838551"/>
    <lineage>
        <taxon>Bacteria</taxon>
        <taxon>Bacillati</taxon>
        <taxon>Bacillota</taxon>
        <taxon>Clostridia</taxon>
        <taxon>Lachnospirales</taxon>
        <taxon>Lachnospiraceae</taxon>
        <taxon>Eisenbergiella</taxon>
    </lineage>
</organism>
<feature type="binding site" evidence="4">
    <location>
        <position position="172"/>
    </location>
    <ligand>
        <name>substrate</name>
    </ligand>
</feature>
<reference evidence="5" key="1">
    <citation type="journal article" date="2021" name="PeerJ">
        <title>Extensive microbial diversity within the chicken gut microbiome revealed by metagenomics and culture.</title>
        <authorList>
            <person name="Gilroy R."/>
            <person name="Ravi A."/>
            <person name="Getino M."/>
            <person name="Pursley I."/>
            <person name="Horton D.L."/>
            <person name="Alikhan N.F."/>
            <person name="Baker D."/>
            <person name="Gharbi K."/>
            <person name="Hall N."/>
            <person name="Watson M."/>
            <person name="Adriaenssens E.M."/>
            <person name="Foster-Nyarko E."/>
            <person name="Jarju S."/>
            <person name="Secka A."/>
            <person name="Antonio M."/>
            <person name="Oren A."/>
            <person name="Chaudhuri R.R."/>
            <person name="La Ragione R."/>
            <person name="Hildebrand F."/>
            <person name="Pallen M.J."/>
        </authorList>
    </citation>
    <scope>NUCLEOTIDE SEQUENCE</scope>
    <source>
        <strain evidence="5">USAMLcec2-132</strain>
    </source>
</reference>
<dbReference type="PANTHER" id="PTHR36845">
    <property type="entry name" value="HYDROLASE, PUTATIVE (AFU_ORTHOLOGUE AFUA_7G05090)-RELATED"/>
    <property type="match status" value="1"/>
</dbReference>
<dbReference type="InterPro" id="IPR012341">
    <property type="entry name" value="6hp_glycosidase-like_sf"/>
</dbReference>
<dbReference type="PANTHER" id="PTHR36845:SF1">
    <property type="entry name" value="HYDROLASE, PUTATIVE (AFU_ORTHOLOGUE AFUA_7G05090)-RELATED"/>
    <property type="match status" value="1"/>
</dbReference>
<accession>A0A9D2SQ76</accession>
<feature type="binding site" evidence="4">
    <location>
        <position position="358"/>
    </location>
    <ligand>
        <name>substrate</name>
    </ligand>
</feature>
<feature type="binding site" evidence="4">
    <location>
        <position position="111"/>
    </location>
    <ligand>
        <name>substrate</name>
    </ligand>
</feature>
<dbReference type="Gene3D" id="1.50.10.10">
    <property type="match status" value="1"/>
</dbReference>
<evidence type="ECO:0000256" key="1">
    <source>
        <dbReference type="ARBA" id="ARBA00022801"/>
    </source>
</evidence>
<evidence type="ECO:0000256" key="3">
    <source>
        <dbReference type="PIRSR" id="PIRSR610905-1"/>
    </source>
</evidence>
<dbReference type="InterPro" id="IPR052369">
    <property type="entry name" value="UG_Glycosaminoglycan_Hydrolase"/>
</dbReference>
<dbReference type="Proteomes" id="UP000823891">
    <property type="component" value="Unassembled WGS sequence"/>
</dbReference>
<dbReference type="GO" id="GO:0000272">
    <property type="term" value="P:polysaccharide catabolic process"/>
    <property type="evidence" value="ECO:0007669"/>
    <property type="project" value="TreeGrafter"/>
</dbReference>
<dbReference type="Pfam" id="PF07470">
    <property type="entry name" value="Glyco_hydro_88"/>
    <property type="match status" value="1"/>
</dbReference>
<gene>
    <name evidence="5" type="ORF">H9761_10790</name>
</gene>
<dbReference type="EMBL" id="DWWS01000039">
    <property type="protein sequence ID" value="HJC24178.1"/>
    <property type="molecule type" value="Genomic_DNA"/>
</dbReference>
<evidence type="ECO:0000313" key="6">
    <source>
        <dbReference type="Proteomes" id="UP000823891"/>
    </source>
</evidence>
<dbReference type="InterPro" id="IPR008928">
    <property type="entry name" value="6-hairpin_glycosidase_sf"/>
</dbReference>
<evidence type="ECO:0000256" key="4">
    <source>
        <dbReference type="PIRSR" id="PIRSR610905-2"/>
    </source>
</evidence>